<gene>
    <name evidence="1" type="ORF">OQ497_03475</name>
</gene>
<comment type="caution">
    <text evidence="1">The sequence shown here is derived from an EMBL/GenBank/DDBJ whole genome shotgun (WGS) entry which is preliminary data.</text>
</comment>
<evidence type="ECO:0000313" key="2">
    <source>
        <dbReference type="Proteomes" id="UP001301152"/>
    </source>
</evidence>
<name>A0ABT3QCL2_9PROT</name>
<dbReference type="Proteomes" id="UP001301152">
    <property type="component" value="Unassembled WGS sequence"/>
</dbReference>
<evidence type="ECO:0000313" key="1">
    <source>
        <dbReference type="EMBL" id="MCX2563027.1"/>
    </source>
</evidence>
<accession>A0ABT3QCL2</accession>
<sequence>MRRKQGVNAELEDMDSSLKAFLESQISELEQRIESVITKEEDRSATSCSRQDWLLPAIIQF</sequence>
<keyword evidence="2" id="KW-1185">Reference proteome</keyword>
<protein>
    <submittedName>
        <fullName evidence="1">Uncharacterized protein</fullName>
    </submittedName>
</protein>
<proteinExistence type="predicted"/>
<dbReference type="EMBL" id="JAPIUZ010000001">
    <property type="protein sequence ID" value="MCX2563027.1"/>
    <property type="molecule type" value="Genomic_DNA"/>
</dbReference>
<organism evidence="1 2">
    <name type="scientific">Acetobacter thailandicus</name>
    <dbReference type="NCBI Taxonomy" id="1502842"/>
    <lineage>
        <taxon>Bacteria</taxon>
        <taxon>Pseudomonadati</taxon>
        <taxon>Pseudomonadota</taxon>
        <taxon>Alphaproteobacteria</taxon>
        <taxon>Acetobacterales</taxon>
        <taxon>Acetobacteraceae</taxon>
        <taxon>Acetobacter</taxon>
    </lineage>
</organism>
<reference evidence="1 2" key="1">
    <citation type="submission" date="2022-11" db="EMBL/GenBank/DDBJ databases">
        <title>Genome sequencing of Acetobacter type strain.</title>
        <authorList>
            <person name="Heo J."/>
            <person name="Lee D."/>
            <person name="Han B.-H."/>
            <person name="Hong S.-B."/>
            <person name="Kwon S.-W."/>
        </authorList>
    </citation>
    <scope>NUCLEOTIDE SEQUENCE [LARGE SCALE GENOMIC DNA]</scope>
    <source>
        <strain evidence="1 2">KACC 21253</strain>
    </source>
</reference>